<evidence type="ECO:0000313" key="2">
    <source>
        <dbReference type="EMBL" id="KAK9109385.1"/>
    </source>
</evidence>
<accession>A0AAP0I672</accession>
<dbReference type="EMBL" id="JBBNAE010000007">
    <property type="protein sequence ID" value="KAK9109385.1"/>
    <property type="molecule type" value="Genomic_DNA"/>
</dbReference>
<dbReference type="Proteomes" id="UP001417504">
    <property type="component" value="Unassembled WGS sequence"/>
</dbReference>
<evidence type="ECO:0000313" key="3">
    <source>
        <dbReference type="Proteomes" id="UP001417504"/>
    </source>
</evidence>
<keyword evidence="1" id="KW-1133">Transmembrane helix</keyword>
<feature type="transmembrane region" description="Helical" evidence="1">
    <location>
        <begin position="28"/>
        <end position="46"/>
    </location>
</feature>
<evidence type="ECO:0000256" key="1">
    <source>
        <dbReference type="SAM" id="Phobius"/>
    </source>
</evidence>
<gene>
    <name evidence="2" type="ORF">Sjap_017445</name>
</gene>
<protein>
    <submittedName>
        <fullName evidence="2">Uncharacterized protein</fullName>
    </submittedName>
</protein>
<keyword evidence="3" id="KW-1185">Reference proteome</keyword>
<comment type="caution">
    <text evidence="2">The sequence shown here is derived from an EMBL/GenBank/DDBJ whole genome shotgun (WGS) entry which is preliminary data.</text>
</comment>
<keyword evidence="1" id="KW-0812">Transmembrane</keyword>
<dbReference type="PANTHER" id="PTHR36316:SF1">
    <property type="entry name" value="OS06G0213900 PROTEIN"/>
    <property type="match status" value="1"/>
</dbReference>
<reference evidence="2 3" key="1">
    <citation type="submission" date="2024-01" db="EMBL/GenBank/DDBJ databases">
        <title>Genome assemblies of Stephania.</title>
        <authorList>
            <person name="Yang L."/>
        </authorList>
    </citation>
    <scope>NUCLEOTIDE SEQUENCE [LARGE SCALE GENOMIC DNA]</scope>
    <source>
        <strain evidence="2">QJT</strain>
        <tissue evidence="2">Leaf</tissue>
    </source>
</reference>
<name>A0AAP0I672_9MAGN</name>
<keyword evidence="1" id="KW-0472">Membrane</keyword>
<proteinExistence type="predicted"/>
<sequence>MASSASSSFENGKKRLGFVAHAMKRKDSFIQFFAMTGILLLSMRSLGQKYRINDLQDDNSALRVERDSLTERKNLIKRSLLDEAALDPTGLFASNLRLVFGNDRD</sequence>
<dbReference type="AlphaFoldDB" id="A0AAP0I672"/>
<dbReference type="PANTHER" id="PTHR36316">
    <property type="entry name" value="OS06G0213900 PROTEIN"/>
    <property type="match status" value="1"/>
</dbReference>
<organism evidence="2 3">
    <name type="scientific">Stephania japonica</name>
    <dbReference type="NCBI Taxonomy" id="461633"/>
    <lineage>
        <taxon>Eukaryota</taxon>
        <taxon>Viridiplantae</taxon>
        <taxon>Streptophyta</taxon>
        <taxon>Embryophyta</taxon>
        <taxon>Tracheophyta</taxon>
        <taxon>Spermatophyta</taxon>
        <taxon>Magnoliopsida</taxon>
        <taxon>Ranunculales</taxon>
        <taxon>Menispermaceae</taxon>
        <taxon>Menispermoideae</taxon>
        <taxon>Cissampelideae</taxon>
        <taxon>Stephania</taxon>
    </lineage>
</organism>